<dbReference type="Proteomes" id="UP000267606">
    <property type="component" value="Unassembled WGS sequence"/>
</dbReference>
<name>A0A183I5M4_9BILA</name>
<dbReference type="EMBL" id="UZAJ01041517">
    <property type="protein sequence ID" value="VDP20107.1"/>
    <property type="molecule type" value="Genomic_DNA"/>
</dbReference>
<organism evidence="3">
    <name type="scientific">Onchocerca flexuosa</name>
    <dbReference type="NCBI Taxonomy" id="387005"/>
    <lineage>
        <taxon>Eukaryota</taxon>
        <taxon>Metazoa</taxon>
        <taxon>Ecdysozoa</taxon>
        <taxon>Nematoda</taxon>
        <taxon>Chromadorea</taxon>
        <taxon>Rhabditida</taxon>
        <taxon>Spirurina</taxon>
        <taxon>Spiruromorpha</taxon>
        <taxon>Filarioidea</taxon>
        <taxon>Onchocercidae</taxon>
        <taxon>Onchocerca</taxon>
    </lineage>
</organism>
<protein>
    <submittedName>
        <fullName evidence="3">DHC_N1 domain-containing protein</fullName>
    </submittedName>
</protein>
<accession>A0A183I5M4</accession>
<reference evidence="1 2" key="2">
    <citation type="submission" date="2018-11" db="EMBL/GenBank/DDBJ databases">
        <authorList>
            <consortium name="Pathogen Informatics"/>
        </authorList>
    </citation>
    <scope>NUCLEOTIDE SEQUENCE [LARGE SCALE GENOMIC DNA]</scope>
</reference>
<evidence type="ECO:0000313" key="3">
    <source>
        <dbReference type="WBParaSite" id="OFLC_0001504701-mRNA-1"/>
    </source>
</evidence>
<evidence type="ECO:0000313" key="2">
    <source>
        <dbReference type="Proteomes" id="UP000267606"/>
    </source>
</evidence>
<dbReference type="WBParaSite" id="OFLC_0001504701-mRNA-1">
    <property type="protein sequence ID" value="OFLC_0001504701-mRNA-1"/>
    <property type="gene ID" value="OFLC_0001504701"/>
</dbReference>
<gene>
    <name evidence="1" type="ORF">OFLC_LOCUS15036</name>
</gene>
<keyword evidence="2" id="KW-1185">Reference proteome</keyword>
<reference evidence="3" key="1">
    <citation type="submission" date="2016-06" db="UniProtKB">
        <authorList>
            <consortium name="WormBaseParasite"/>
        </authorList>
    </citation>
    <scope>IDENTIFICATION</scope>
</reference>
<proteinExistence type="predicted"/>
<sequence length="74" mass="8399">MLSILCLTQADLFDDLVDGLHKRIIHCADFLKNVAAPRVREKFIETKDIVEKLKADDIHLWIAKVGAIFTTFSS</sequence>
<dbReference type="AlphaFoldDB" id="A0A183I5M4"/>
<evidence type="ECO:0000313" key="1">
    <source>
        <dbReference type="EMBL" id="VDP20107.1"/>
    </source>
</evidence>